<reference evidence="2 3" key="1">
    <citation type="submission" date="2021-04" db="EMBL/GenBank/DDBJ databases">
        <title>The genome sequence of Ideonella sp. 3Y2.</title>
        <authorList>
            <person name="Liu Y."/>
        </authorList>
    </citation>
    <scope>NUCLEOTIDE SEQUENCE [LARGE SCALE GENOMIC DNA]</scope>
    <source>
        <strain evidence="2 3">3Y2</strain>
    </source>
</reference>
<name>A0A941BJA9_9BURK</name>
<evidence type="ECO:0000313" key="2">
    <source>
        <dbReference type="EMBL" id="MBQ0933633.1"/>
    </source>
</evidence>
<dbReference type="AlphaFoldDB" id="A0A941BJA9"/>
<keyword evidence="1" id="KW-0732">Signal</keyword>
<proteinExistence type="predicted"/>
<feature type="signal peptide" evidence="1">
    <location>
        <begin position="1"/>
        <end position="22"/>
    </location>
</feature>
<evidence type="ECO:0000256" key="1">
    <source>
        <dbReference type="SAM" id="SignalP"/>
    </source>
</evidence>
<keyword evidence="3" id="KW-1185">Reference proteome</keyword>
<evidence type="ECO:0000313" key="3">
    <source>
        <dbReference type="Proteomes" id="UP000676246"/>
    </source>
</evidence>
<protein>
    <submittedName>
        <fullName evidence="2">Uncharacterized protein</fullName>
    </submittedName>
</protein>
<dbReference type="Proteomes" id="UP000676246">
    <property type="component" value="Unassembled WGS sequence"/>
</dbReference>
<dbReference type="RefSeq" id="WP_210857298.1">
    <property type="nucleotide sequence ID" value="NZ_JAGQDD010000037.1"/>
</dbReference>
<comment type="caution">
    <text evidence="2">The sequence shown here is derived from an EMBL/GenBank/DDBJ whole genome shotgun (WGS) entry which is preliminary data.</text>
</comment>
<organism evidence="2 3">
    <name type="scientific">Ideonella alba</name>
    <dbReference type="NCBI Taxonomy" id="2824118"/>
    <lineage>
        <taxon>Bacteria</taxon>
        <taxon>Pseudomonadati</taxon>
        <taxon>Pseudomonadota</taxon>
        <taxon>Betaproteobacteria</taxon>
        <taxon>Burkholderiales</taxon>
        <taxon>Sphaerotilaceae</taxon>
        <taxon>Ideonella</taxon>
    </lineage>
</organism>
<accession>A0A941BJA9</accession>
<gene>
    <name evidence="2" type="ORF">KAK03_24445</name>
</gene>
<feature type="chain" id="PRO_5037459747" evidence="1">
    <location>
        <begin position="23"/>
        <end position="135"/>
    </location>
</feature>
<dbReference type="EMBL" id="JAGQDD010000037">
    <property type="protein sequence ID" value="MBQ0933633.1"/>
    <property type="molecule type" value="Genomic_DNA"/>
</dbReference>
<sequence length="135" mass="14463">MKTYCKVVAVAVLALVGTGASAQFVNGNEAVNVMPDGTRRVETPPLPAATLAAPCAADKPACTASGWRMVETAEGLRECTEIYARPGTCRPSTFGADKRPRLWIVKLRGQWMQCQFPDISSKCVSTKALPYSAVQ</sequence>